<reference evidence="2" key="1">
    <citation type="journal article" date="2019" name="Int. J. Syst. Evol. Microbiol.">
        <title>The Global Catalogue of Microorganisms (GCM) 10K type strain sequencing project: providing services to taxonomists for standard genome sequencing and annotation.</title>
        <authorList>
            <consortium name="The Broad Institute Genomics Platform"/>
            <consortium name="The Broad Institute Genome Sequencing Center for Infectious Disease"/>
            <person name="Wu L."/>
            <person name="Ma J."/>
        </authorList>
    </citation>
    <scope>NUCLEOTIDE SEQUENCE [LARGE SCALE GENOMIC DNA]</scope>
    <source>
        <strain evidence="2">JCM 31486</strain>
    </source>
</reference>
<keyword evidence="2" id="KW-1185">Reference proteome</keyword>
<proteinExistence type="predicted"/>
<gene>
    <name evidence="1" type="ORF">ACFQ1S_19370</name>
</gene>
<accession>A0ABW3MB92</accession>
<evidence type="ECO:0008006" key="3">
    <source>
        <dbReference type="Google" id="ProtNLM"/>
    </source>
</evidence>
<protein>
    <recommendedName>
        <fullName evidence="3">FHA domain-containing protein</fullName>
    </recommendedName>
</protein>
<evidence type="ECO:0000313" key="2">
    <source>
        <dbReference type="Proteomes" id="UP001597045"/>
    </source>
</evidence>
<comment type="caution">
    <text evidence="1">The sequence shown here is derived from an EMBL/GenBank/DDBJ whole genome shotgun (WGS) entry which is preliminary data.</text>
</comment>
<dbReference type="EMBL" id="JBHTIS010001130">
    <property type="protein sequence ID" value="MFD1047546.1"/>
    <property type="molecule type" value="Genomic_DNA"/>
</dbReference>
<name>A0ABW3MB92_9PSEU</name>
<organism evidence="1 2">
    <name type="scientific">Kibdelosporangium lantanae</name>
    <dbReference type="NCBI Taxonomy" id="1497396"/>
    <lineage>
        <taxon>Bacteria</taxon>
        <taxon>Bacillati</taxon>
        <taxon>Actinomycetota</taxon>
        <taxon>Actinomycetes</taxon>
        <taxon>Pseudonocardiales</taxon>
        <taxon>Pseudonocardiaceae</taxon>
        <taxon>Kibdelosporangium</taxon>
    </lineage>
</organism>
<dbReference type="Proteomes" id="UP001597045">
    <property type="component" value="Unassembled WGS sequence"/>
</dbReference>
<sequence length="64" mass="6885">MSDIPAGRLKTTGSSHCYYARLKNDSGDFNAIIANNNLNGPGSVTVKAGEFFEVEGTCEWTVTK</sequence>
<evidence type="ECO:0000313" key="1">
    <source>
        <dbReference type="EMBL" id="MFD1047546.1"/>
    </source>
</evidence>